<gene>
    <name evidence="3" type="ORF">Q760_08435</name>
</gene>
<dbReference type="InterPro" id="IPR003594">
    <property type="entry name" value="HATPase_dom"/>
</dbReference>
<dbReference type="SUPFAM" id="SSF55874">
    <property type="entry name" value="ATPase domain of HSP90 chaperone/DNA topoisomerase II/histidine kinase"/>
    <property type="match status" value="1"/>
</dbReference>
<dbReference type="EMBL" id="AXNT01000200">
    <property type="protein sequence ID" value="KGM00483.1"/>
    <property type="molecule type" value="Genomic_DNA"/>
</dbReference>
<evidence type="ECO:0000259" key="2">
    <source>
        <dbReference type="Pfam" id="PF13581"/>
    </source>
</evidence>
<evidence type="ECO:0000256" key="1">
    <source>
        <dbReference type="ARBA" id="ARBA00022527"/>
    </source>
</evidence>
<sequence length="149" mass="16031">MGDVRELRSAASARRQDARAHTVELVLTPERAAPRAARHWIMRTIAEAGVHGVSNQVIELLAGEVVANAVLHGPPDGEIRVEVRIDGEAVRVSVTDESPDRPRVLHPAPTAASGRGMALVAALSTAWGIERREPGGKTVWFTVDPEAER</sequence>
<dbReference type="InterPro" id="IPR036890">
    <property type="entry name" value="HATPase_C_sf"/>
</dbReference>
<dbReference type="CDD" id="cd16936">
    <property type="entry name" value="HATPase_RsbW-like"/>
    <property type="match status" value="1"/>
</dbReference>
<keyword evidence="4" id="KW-1185">Reference proteome</keyword>
<accession>A0A0A0B2Z7</accession>
<feature type="domain" description="Histidine kinase/HSP90-like ATPase" evidence="2">
    <location>
        <begin position="32"/>
        <end position="142"/>
    </location>
</feature>
<dbReference type="Gene3D" id="3.30.565.10">
    <property type="entry name" value="Histidine kinase-like ATPase, C-terminal domain"/>
    <property type="match status" value="1"/>
</dbReference>
<dbReference type="RefSeq" id="WP_246056410.1">
    <property type="nucleotide sequence ID" value="NZ_AXNT01000200.1"/>
</dbReference>
<dbReference type="STRING" id="1408250.Q760_08435"/>
<keyword evidence="3" id="KW-0418">Kinase</keyword>
<dbReference type="Proteomes" id="UP000029833">
    <property type="component" value="Unassembled WGS sequence"/>
</dbReference>
<dbReference type="GO" id="GO:0004674">
    <property type="term" value="F:protein serine/threonine kinase activity"/>
    <property type="evidence" value="ECO:0007669"/>
    <property type="project" value="UniProtKB-KW"/>
</dbReference>
<name>A0A0A0B2Z7_9CELL</name>
<evidence type="ECO:0000313" key="3">
    <source>
        <dbReference type="EMBL" id="KGM00483.1"/>
    </source>
</evidence>
<evidence type="ECO:0000313" key="4">
    <source>
        <dbReference type="Proteomes" id="UP000029833"/>
    </source>
</evidence>
<dbReference type="InterPro" id="IPR050267">
    <property type="entry name" value="Anti-sigma-factor_SerPK"/>
</dbReference>
<dbReference type="PANTHER" id="PTHR35526">
    <property type="entry name" value="ANTI-SIGMA-F FACTOR RSBW-RELATED"/>
    <property type="match status" value="1"/>
</dbReference>
<proteinExistence type="predicted"/>
<dbReference type="PANTHER" id="PTHR35526:SF3">
    <property type="entry name" value="ANTI-SIGMA-F FACTOR RSBW"/>
    <property type="match status" value="1"/>
</dbReference>
<protein>
    <submittedName>
        <fullName evidence="3">Histidine kinase</fullName>
    </submittedName>
</protein>
<keyword evidence="1" id="KW-0723">Serine/threonine-protein kinase</keyword>
<organism evidence="3 4">
    <name type="scientific">Cellulomonas cellasea DSM 20118</name>
    <dbReference type="NCBI Taxonomy" id="1408250"/>
    <lineage>
        <taxon>Bacteria</taxon>
        <taxon>Bacillati</taxon>
        <taxon>Actinomycetota</taxon>
        <taxon>Actinomycetes</taxon>
        <taxon>Micrococcales</taxon>
        <taxon>Cellulomonadaceae</taxon>
        <taxon>Cellulomonas</taxon>
    </lineage>
</organism>
<dbReference type="Pfam" id="PF13581">
    <property type="entry name" value="HATPase_c_2"/>
    <property type="match status" value="1"/>
</dbReference>
<reference evidence="3 4" key="1">
    <citation type="submission" date="2013-10" db="EMBL/GenBank/DDBJ databases">
        <authorList>
            <person name="Wang G."/>
            <person name="Zhuang W."/>
        </authorList>
    </citation>
    <scope>NUCLEOTIDE SEQUENCE [LARGE SCALE GENOMIC DNA]</scope>
    <source>
        <strain evidence="3 4">DSM 20118</strain>
    </source>
</reference>
<dbReference type="AlphaFoldDB" id="A0A0A0B2Z7"/>
<keyword evidence="3" id="KW-0808">Transferase</keyword>
<comment type="caution">
    <text evidence="3">The sequence shown here is derived from an EMBL/GenBank/DDBJ whole genome shotgun (WGS) entry which is preliminary data.</text>
</comment>